<keyword evidence="2" id="KW-1185">Reference proteome</keyword>
<organism evidence="1 2">
    <name type="scientific">Xanthomonas graminis pv. arrhenatheri LMG 727</name>
    <dbReference type="NCBI Taxonomy" id="1195923"/>
    <lineage>
        <taxon>Bacteria</taxon>
        <taxon>Pseudomonadati</taxon>
        <taxon>Pseudomonadota</taxon>
        <taxon>Gammaproteobacteria</taxon>
        <taxon>Lysobacterales</taxon>
        <taxon>Lysobacteraceae</taxon>
        <taxon>Xanthomonas</taxon>
        <taxon>Xanthomonas translucens group</taxon>
        <taxon>Xanthomonas graminis</taxon>
    </lineage>
</organism>
<dbReference type="Proteomes" id="UP000046187">
    <property type="component" value="Unassembled WGS sequence"/>
</dbReference>
<reference evidence="2" key="1">
    <citation type="submission" date="2015-07" db="EMBL/GenBank/DDBJ databases">
        <authorList>
            <person name="Wibberg D."/>
        </authorList>
    </citation>
    <scope>NUCLEOTIDE SEQUENCE [LARGE SCALE GENOMIC DNA]</scope>
</reference>
<dbReference type="AlphaFoldDB" id="A0A0K2ZV01"/>
<proteinExistence type="predicted"/>
<gene>
    <name evidence="1" type="ORF">XTALMG727_2722</name>
</gene>
<dbReference type="EMBL" id="CXOI01000047">
    <property type="protein sequence ID" value="CTP89458.1"/>
    <property type="molecule type" value="Genomic_DNA"/>
</dbReference>
<evidence type="ECO:0000313" key="2">
    <source>
        <dbReference type="Proteomes" id="UP000046187"/>
    </source>
</evidence>
<accession>A0A0K2ZV01</accession>
<sequence length="69" mass="8020">MQTAMNMLYDYQTMVNPIQMNEWHRSEVGKILAAISNNEQVSHAAVYQAYQHRHNPRELIEALVAHVAR</sequence>
<protein>
    <submittedName>
        <fullName evidence="1">Uncharacterized protein</fullName>
    </submittedName>
</protein>
<evidence type="ECO:0000313" key="1">
    <source>
        <dbReference type="EMBL" id="CTP89458.1"/>
    </source>
</evidence>
<name>A0A0K2ZV01_9XANT</name>